<organism evidence="4 5">
    <name type="scientific">Micromonospora orduensis</name>
    <dbReference type="NCBI Taxonomy" id="1420891"/>
    <lineage>
        <taxon>Bacteria</taxon>
        <taxon>Bacillati</taxon>
        <taxon>Actinomycetota</taxon>
        <taxon>Actinomycetes</taxon>
        <taxon>Micromonosporales</taxon>
        <taxon>Micromonosporaceae</taxon>
        <taxon>Micromonospora</taxon>
    </lineage>
</organism>
<comment type="caution">
    <text evidence="4">The sequence shown here is derived from an EMBL/GenBank/DDBJ whole genome shotgun (WGS) entry which is preliminary data.</text>
</comment>
<dbReference type="PANTHER" id="PTHR46889">
    <property type="entry name" value="TRANSPOSASE INSF FOR INSERTION SEQUENCE IS3B-RELATED"/>
    <property type="match status" value="1"/>
</dbReference>
<dbReference type="OrthoDB" id="3215922at2"/>
<dbReference type="InterPro" id="IPR036397">
    <property type="entry name" value="RNaseH_sf"/>
</dbReference>
<dbReference type="SUPFAM" id="SSF53098">
    <property type="entry name" value="Ribonuclease H-like"/>
    <property type="match status" value="1"/>
</dbReference>
<accession>A0A5C4QID9</accession>
<dbReference type="InterPro" id="IPR001584">
    <property type="entry name" value="Integrase_cat-core"/>
</dbReference>
<protein>
    <submittedName>
        <fullName evidence="4">IS3 family transposase</fullName>
    </submittedName>
</protein>
<dbReference type="InterPro" id="IPR050900">
    <property type="entry name" value="Transposase_IS3/IS150/IS904"/>
</dbReference>
<name>A0A5C4QID9_9ACTN</name>
<dbReference type="Gene3D" id="3.30.420.10">
    <property type="entry name" value="Ribonuclease H-like superfamily/Ribonuclease H"/>
    <property type="match status" value="1"/>
</dbReference>
<evidence type="ECO:0000256" key="2">
    <source>
        <dbReference type="SAM" id="MobiDB-lite"/>
    </source>
</evidence>
<dbReference type="Pfam" id="PF00665">
    <property type="entry name" value="rve"/>
    <property type="match status" value="1"/>
</dbReference>
<dbReference type="NCBIfam" id="NF033516">
    <property type="entry name" value="transpos_IS3"/>
    <property type="match status" value="1"/>
</dbReference>
<evidence type="ECO:0000259" key="3">
    <source>
        <dbReference type="PROSITE" id="PS50994"/>
    </source>
</evidence>
<dbReference type="PANTHER" id="PTHR46889:SF4">
    <property type="entry name" value="TRANSPOSASE INSO FOR INSERTION SEQUENCE ELEMENT IS911B-RELATED"/>
    <property type="match status" value="1"/>
</dbReference>
<feature type="compositionally biased region" description="Polar residues" evidence="2">
    <location>
        <begin position="286"/>
        <end position="295"/>
    </location>
</feature>
<dbReference type="AlphaFoldDB" id="A0A5C4QID9"/>
<dbReference type="GO" id="GO:0003676">
    <property type="term" value="F:nucleic acid binding"/>
    <property type="evidence" value="ECO:0007669"/>
    <property type="project" value="InterPro"/>
</dbReference>
<dbReference type="InterPro" id="IPR048020">
    <property type="entry name" value="Transpos_IS3"/>
</dbReference>
<feature type="region of interest" description="Disordered" evidence="2">
    <location>
        <begin position="286"/>
        <end position="308"/>
    </location>
</feature>
<evidence type="ECO:0000313" key="4">
    <source>
        <dbReference type="EMBL" id="TNH26842.1"/>
    </source>
</evidence>
<dbReference type="Pfam" id="PF13333">
    <property type="entry name" value="rve_2"/>
    <property type="match status" value="1"/>
</dbReference>
<dbReference type="Proteomes" id="UP000306145">
    <property type="component" value="Unassembled WGS sequence"/>
</dbReference>
<evidence type="ECO:0000256" key="1">
    <source>
        <dbReference type="ARBA" id="ARBA00002286"/>
    </source>
</evidence>
<dbReference type="EMBL" id="VDFY01000180">
    <property type="protein sequence ID" value="TNH26842.1"/>
    <property type="molecule type" value="Genomic_DNA"/>
</dbReference>
<proteinExistence type="predicted"/>
<dbReference type="Pfam" id="PF13276">
    <property type="entry name" value="HTH_21"/>
    <property type="match status" value="1"/>
</dbReference>
<feature type="domain" description="Integrase catalytic" evidence="3">
    <location>
        <begin position="124"/>
        <end position="288"/>
    </location>
</feature>
<dbReference type="InterPro" id="IPR025948">
    <property type="entry name" value="HTH-like_dom"/>
</dbReference>
<dbReference type="GO" id="GO:0015074">
    <property type="term" value="P:DNA integration"/>
    <property type="evidence" value="ECO:0007669"/>
    <property type="project" value="InterPro"/>
</dbReference>
<gene>
    <name evidence="4" type="ORF">FHG89_19855</name>
</gene>
<evidence type="ECO:0000313" key="5">
    <source>
        <dbReference type="Proteomes" id="UP000306145"/>
    </source>
</evidence>
<dbReference type="RefSeq" id="WP_139585891.1">
    <property type="nucleotide sequence ID" value="NZ_VDFY01000180.1"/>
</dbReference>
<sequence>MRFIDEHRDQFAVALLLRVLNITTSTYYGWLHQAAQPCDRDLVDRGLLSNIHEVWEASGRTYGADRVHQQLRRDGIRVGRKRVERLMAGQGWQGAFLRRGWRGGSTRQDPRATPAPDLVNRQFTAAAPNRLWVADATRIPTGQGVFWVAAVRDAFSNRIVGWKAGERCNTELILGALEYGIWSRDVRDQELIHHSDRWSNYTSIKFAERLSDNGILPSMGSVGDSYDNALMENFWSTLKIELVYRNSWRTRDEAENAIFAYIDGWYNSRRIQKELGYLSPDEYETTWHTRQSTHPPTAIVQPEPTGAR</sequence>
<keyword evidence="5" id="KW-1185">Reference proteome</keyword>
<comment type="function">
    <text evidence="1">Involved in the transposition of the insertion sequence.</text>
</comment>
<dbReference type="PROSITE" id="PS50994">
    <property type="entry name" value="INTEGRASE"/>
    <property type="match status" value="1"/>
</dbReference>
<reference evidence="4 5" key="1">
    <citation type="submission" date="2019-06" db="EMBL/GenBank/DDBJ databases">
        <title>Micromonospora ordensis sp. nov., isolated from deep marine sediment.</title>
        <authorList>
            <person name="Veyisoglu A."/>
            <person name="Carro L."/>
            <person name="Klenk H.-P."/>
            <person name="Sahin N."/>
        </authorList>
    </citation>
    <scope>NUCLEOTIDE SEQUENCE [LARGE SCALE GENOMIC DNA]</scope>
    <source>
        <strain evidence="4 5">S2509</strain>
    </source>
</reference>
<dbReference type="InterPro" id="IPR012337">
    <property type="entry name" value="RNaseH-like_sf"/>
</dbReference>